<feature type="compositionally biased region" description="Basic and acidic residues" evidence="1">
    <location>
        <begin position="107"/>
        <end position="116"/>
    </location>
</feature>
<dbReference type="RefSeq" id="XP_014479303.1">
    <property type="nucleotide sequence ID" value="XM_014623817.1"/>
</dbReference>
<feature type="compositionally biased region" description="Low complexity" evidence="1">
    <location>
        <begin position="742"/>
        <end position="752"/>
    </location>
</feature>
<feature type="region of interest" description="Disordered" evidence="1">
    <location>
        <begin position="509"/>
        <end position="604"/>
    </location>
</feature>
<dbReference type="PROSITE" id="PS50238">
    <property type="entry name" value="RHOGAP"/>
    <property type="match status" value="1"/>
</dbReference>
<keyword evidence="5" id="KW-1185">Reference proteome</keyword>
<dbReference type="Gene3D" id="2.20.70.10">
    <property type="match status" value="1"/>
</dbReference>
<feature type="compositionally biased region" description="Low complexity" evidence="1">
    <location>
        <begin position="286"/>
        <end position="295"/>
    </location>
</feature>
<gene>
    <name evidence="6" type="primary">LOC106746794</name>
</gene>
<feature type="compositionally biased region" description="Low complexity" evidence="1">
    <location>
        <begin position="239"/>
        <end position="251"/>
    </location>
</feature>
<feature type="compositionally biased region" description="Basic and acidic residues" evidence="1">
    <location>
        <begin position="300"/>
        <end position="325"/>
    </location>
</feature>
<feature type="region of interest" description="Disordered" evidence="1">
    <location>
        <begin position="91"/>
        <end position="340"/>
    </location>
</feature>
<dbReference type="FunFam" id="2.20.70.10:FF:000022">
    <property type="entry name" value="Rho GTPase activating protein 39"/>
    <property type="match status" value="1"/>
</dbReference>
<dbReference type="PROSITE" id="PS50020">
    <property type="entry name" value="WW_DOMAIN_2"/>
    <property type="match status" value="1"/>
</dbReference>
<feature type="compositionally biased region" description="Basic and acidic residues" evidence="1">
    <location>
        <begin position="577"/>
        <end position="586"/>
    </location>
</feature>
<feature type="compositionally biased region" description="Low complexity" evidence="1">
    <location>
        <begin position="203"/>
        <end position="219"/>
    </location>
</feature>
<sequence>MLTDDNCSRMEWVEIIEPRTKEHMYANLTTGECVWDPPPGVPVKKTDNNQWWELFDQNTSRFYYYNATSQKTVWHRPTDCDIIPLAKLQTLKQNTEPPSGSTSDAQKVTEPRKKESVSTQTQTPSVSRSTRFNHQESPNLAPTLQVGSANKTRTSTVGVDLQTSPPSPSPSSRRHHHHHHHHNNRHHRHHEVPTARRQHNHSQDSGRSSDSSVSHSRTSLESTSYRLLDSPHRHHHRSAAQTPASTAQSSPRQHSGTLETRCHKSGTLESVKNQKSVSLGEPPPLGLSLSTSTPLFKKKTFSDPQREGRTGNLDLDKSKNGRESSRGSYGPEPSTSPYRESMMESRVFRQEMPPYRPPEVQLSHSYKSQGEKYGSLVESGNRYHREMQHHRERVNSLDKTNPPAFYPSSMHTRNVNKQDNTGSIGRRHHGCSASLSEANVRDMYGAMLSERNDPAKSLGRAAGVHSSNSSKQRGGLEAVERDREKEYRRNTACNNSLDCVPQPLGRSYSFVQQQKQQQKQQQQLQQASRRRERDDDSMHERYLISQTHDQSRQRLSSNTSSSNSSNSSSNSAVGEETEGHAEGDNGKKKRSNGNPSPPPSPFYGNLLADADHLLPLQHYILQQAKLSGCYKFGDPLLVEEGEDSLDEEGGRGEGIGGRVDDDSDDQFADDEAASNQGDSSSQEYLEDHYADLRNYDTAGLATYYNTADTLTRPRPPSPPNIVSQIEARDSVVTTRQVSLPTATSVTSAATPSIGTTIDNTDLDEARRDDSMGGGDIEKYAQDNLNLNCGRPKGLRLLFRKKFSVRDILSWSKDPIPQPMLAMVDGEKLLKREACNLFRLVQVYMGDRKANVGMTLDGVAMDIVNTAFSKPPLRDELYVQICRQTTENPRKESLRRGWELMAVCLAFVPPSATFEPYLEGYMNRHRDPNFQFPEVAKWPIHVQVSHYATVACRRLQRIGAHGKRQPRKATVEDIDQARIQIFRASMFGATLSEVMALQRDRYPLRELPWIQTTLTRQVLVRGGTLTEGIFRVSADADEVSALKSCLDKFEDGAILAASQDAHAPASLLKLWVRELYEPLIPDSFYVECVSMRHDDPEASAANVAALVDRLPDLNRRVLCHLIRFLQIFARPEVVARTKMDANNLAMVMAPNVLRCTSQDPRVILENARKEMAFVRTLIESLDTAWVDDLH</sequence>
<feature type="region of interest" description="Disordered" evidence="1">
    <location>
        <begin position="742"/>
        <end position="774"/>
    </location>
</feature>
<feature type="compositionally biased region" description="Basic and acidic residues" evidence="1">
    <location>
        <begin position="763"/>
        <end position="774"/>
    </location>
</feature>
<dbReference type="GO" id="GO:0007165">
    <property type="term" value="P:signal transduction"/>
    <property type="evidence" value="ECO:0007669"/>
    <property type="project" value="InterPro"/>
</dbReference>
<evidence type="ECO:0000256" key="1">
    <source>
        <dbReference type="SAM" id="MobiDB-lite"/>
    </source>
</evidence>
<dbReference type="Proteomes" id="UP000515204">
    <property type="component" value="Unplaced"/>
</dbReference>
<dbReference type="InterPro" id="IPR036020">
    <property type="entry name" value="WW_dom_sf"/>
</dbReference>
<dbReference type="InterPro" id="IPR001202">
    <property type="entry name" value="WW_dom"/>
</dbReference>
<feature type="region of interest" description="Disordered" evidence="1">
    <location>
        <begin position="455"/>
        <end position="489"/>
    </location>
</feature>
<dbReference type="KEGG" id="dqu:106746794"/>
<dbReference type="FunFam" id="1.10.555.10:FF:000045">
    <property type="entry name" value="RhoGAP domain containing protein"/>
    <property type="match status" value="1"/>
</dbReference>
<accession>A0A6P3XMZ9</accession>
<feature type="domain" description="WW" evidence="2">
    <location>
        <begin position="52"/>
        <end position="79"/>
    </location>
</feature>
<proteinExistence type="predicted"/>
<evidence type="ECO:0000259" key="3">
    <source>
        <dbReference type="PROSITE" id="PS50238"/>
    </source>
</evidence>
<dbReference type="OrthoDB" id="437889at2759"/>
<dbReference type="SMART" id="SM00139">
    <property type="entry name" value="MyTH4"/>
    <property type="match status" value="1"/>
</dbReference>
<dbReference type="PROSITE" id="PS51016">
    <property type="entry name" value="MYTH4"/>
    <property type="match status" value="1"/>
</dbReference>
<feature type="compositionally biased region" description="Polar residues" evidence="1">
    <location>
        <begin position="674"/>
        <end position="683"/>
    </location>
</feature>
<dbReference type="GeneID" id="106746794"/>
<evidence type="ECO:0000259" key="4">
    <source>
        <dbReference type="PROSITE" id="PS51016"/>
    </source>
</evidence>
<feature type="compositionally biased region" description="Basic and acidic residues" evidence="1">
    <location>
        <begin position="478"/>
        <end position="489"/>
    </location>
</feature>
<dbReference type="InterPro" id="IPR008936">
    <property type="entry name" value="Rho_GTPase_activation_prot"/>
</dbReference>
<dbReference type="CTD" id="42496"/>
<feature type="region of interest" description="Disordered" evidence="1">
    <location>
        <begin position="642"/>
        <end position="683"/>
    </location>
</feature>
<dbReference type="SUPFAM" id="SSF48350">
    <property type="entry name" value="GTPase activation domain, GAP"/>
    <property type="match status" value="1"/>
</dbReference>
<feature type="compositionally biased region" description="Low complexity" evidence="1">
    <location>
        <begin position="556"/>
        <end position="571"/>
    </location>
</feature>
<dbReference type="PANTHER" id="PTHR45876">
    <property type="entry name" value="FI04035P"/>
    <property type="match status" value="1"/>
</dbReference>
<feature type="compositionally biased region" description="Polar residues" evidence="1">
    <location>
        <begin position="135"/>
        <end position="163"/>
    </location>
</feature>
<feature type="compositionally biased region" description="Basic residues" evidence="1">
    <location>
        <begin position="172"/>
        <end position="200"/>
    </location>
</feature>
<dbReference type="FunFam" id="1.25.40.530:FF:000007">
    <property type="entry name" value="Rho GTPase-activating protein 39"/>
    <property type="match status" value="1"/>
</dbReference>
<feature type="compositionally biased region" description="Acidic residues" evidence="1">
    <location>
        <begin position="661"/>
        <end position="672"/>
    </location>
</feature>
<dbReference type="GO" id="GO:0005856">
    <property type="term" value="C:cytoskeleton"/>
    <property type="evidence" value="ECO:0007669"/>
    <property type="project" value="InterPro"/>
</dbReference>
<feature type="domain" description="MyTH4" evidence="4">
    <location>
        <begin position="810"/>
        <end position="976"/>
    </location>
</feature>
<dbReference type="PANTHER" id="PTHR45876:SF8">
    <property type="entry name" value="FI04035P"/>
    <property type="match status" value="1"/>
</dbReference>
<dbReference type="InterPro" id="IPR038185">
    <property type="entry name" value="MyTH4_dom_sf"/>
</dbReference>
<feature type="compositionally biased region" description="Low complexity" evidence="1">
    <location>
        <begin position="117"/>
        <end position="130"/>
    </location>
</feature>
<feature type="compositionally biased region" description="Polar residues" evidence="1">
    <location>
        <begin position="267"/>
        <end position="277"/>
    </location>
</feature>
<dbReference type="AlphaFoldDB" id="A0A6P3XMZ9"/>
<dbReference type="Gene3D" id="1.10.555.10">
    <property type="entry name" value="Rho GTPase activation protein"/>
    <property type="match status" value="1"/>
</dbReference>
<evidence type="ECO:0000313" key="6">
    <source>
        <dbReference type="RefSeq" id="XP_014479303.1"/>
    </source>
</evidence>
<organism evidence="5 6">
    <name type="scientific">Dinoponera quadriceps</name>
    <name type="common">South American ant</name>
    <dbReference type="NCBI Taxonomy" id="609295"/>
    <lineage>
        <taxon>Eukaryota</taxon>
        <taxon>Metazoa</taxon>
        <taxon>Ecdysozoa</taxon>
        <taxon>Arthropoda</taxon>
        <taxon>Hexapoda</taxon>
        <taxon>Insecta</taxon>
        <taxon>Pterygota</taxon>
        <taxon>Neoptera</taxon>
        <taxon>Endopterygota</taxon>
        <taxon>Hymenoptera</taxon>
        <taxon>Apocrita</taxon>
        <taxon>Aculeata</taxon>
        <taxon>Formicoidea</taxon>
        <taxon>Formicidae</taxon>
        <taxon>Ponerinae</taxon>
        <taxon>Ponerini</taxon>
        <taxon>Dinoponera</taxon>
    </lineage>
</organism>
<feature type="region of interest" description="Disordered" evidence="1">
    <location>
        <begin position="392"/>
        <end position="415"/>
    </location>
</feature>
<dbReference type="SMART" id="SM00324">
    <property type="entry name" value="RhoGAP"/>
    <property type="match status" value="1"/>
</dbReference>
<dbReference type="InterPro" id="IPR000857">
    <property type="entry name" value="MyTH4_dom"/>
</dbReference>
<name>A0A6P3XMZ9_DINQU</name>
<dbReference type="Pfam" id="PF00784">
    <property type="entry name" value="MyTH4"/>
    <property type="match status" value="1"/>
</dbReference>
<dbReference type="GO" id="GO:0005096">
    <property type="term" value="F:GTPase activator activity"/>
    <property type="evidence" value="ECO:0007669"/>
    <property type="project" value="TreeGrafter"/>
</dbReference>
<evidence type="ECO:0000259" key="2">
    <source>
        <dbReference type="PROSITE" id="PS50020"/>
    </source>
</evidence>
<feature type="compositionally biased region" description="Low complexity" evidence="1">
    <location>
        <begin position="512"/>
        <end position="526"/>
    </location>
</feature>
<dbReference type="InterPro" id="IPR000198">
    <property type="entry name" value="RhoGAP_dom"/>
</dbReference>
<feature type="compositionally biased region" description="Polar residues" evidence="1">
    <location>
        <begin position="91"/>
        <end position="106"/>
    </location>
</feature>
<protein>
    <submittedName>
        <fullName evidence="6">Uncharacterized protein LOC106746794 isoform X1</fullName>
    </submittedName>
</protein>
<dbReference type="SUPFAM" id="SSF51045">
    <property type="entry name" value="WW domain"/>
    <property type="match status" value="1"/>
</dbReference>
<dbReference type="GO" id="GO:0005737">
    <property type="term" value="C:cytoplasm"/>
    <property type="evidence" value="ECO:0007669"/>
    <property type="project" value="TreeGrafter"/>
</dbReference>
<evidence type="ECO:0000313" key="5">
    <source>
        <dbReference type="Proteomes" id="UP000515204"/>
    </source>
</evidence>
<dbReference type="Gene3D" id="1.25.40.530">
    <property type="entry name" value="MyTH4 domain"/>
    <property type="match status" value="1"/>
</dbReference>
<dbReference type="Pfam" id="PF00620">
    <property type="entry name" value="RhoGAP"/>
    <property type="match status" value="1"/>
</dbReference>
<reference evidence="6" key="1">
    <citation type="submission" date="2025-08" db="UniProtKB">
        <authorList>
            <consortium name="RefSeq"/>
        </authorList>
    </citation>
    <scope>IDENTIFICATION</scope>
</reference>
<feature type="domain" description="Rho-GAP" evidence="3">
    <location>
        <begin position="988"/>
        <end position="1184"/>
    </location>
</feature>
<feature type="compositionally biased region" description="Basic and acidic residues" evidence="1">
    <location>
        <begin position="529"/>
        <end position="542"/>
    </location>
</feature>